<dbReference type="Pfam" id="PF00535">
    <property type="entry name" value="Glycos_transf_2"/>
    <property type="match status" value="1"/>
</dbReference>
<organism evidence="2 3">
    <name type="scientific">Variovorax guangxiensis</name>
    <dbReference type="NCBI Taxonomy" id="1775474"/>
    <lineage>
        <taxon>Bacteria</taxon>
        <taxon>Pseudomonadati</taxon>
        <taxon>Pseudomonadota</taxon>
        <taxon>Betaproteobacteria</taxon>
        <taxon>Burkholderiales</taxon>
        <taxon>Comamonadaceae</taxon>
        <taxon>Variovorax</taxon>
    </lineage>
</organism>
<dbReference type="InterPro" id="IPR029044">
    <property type="entry name" value="Nucleotide-diphossugar_trans"/>
</dbReference>
<dbReference type="Gene3D" id="3.90.550.10">
    <property type="entry name" value="Spore Coat Polysaccharide Biosynthesis Protein SpsA, Chain A"/>
    <property type="match status" value="1"/>
</dbReference>
<protein>
    <submittedName>
        <fullName evidence="2">Glycosyltransferase</fullName>
    </submittedName>
</protein>
<name>A0A502DWN4_9BURK</name>
<dbReference type="PANTHER" id="PTHR43179">
    <property type="entry name" value="RHAMNOSYLTRANSFERASE WBBL"/>
    <property type="match status" value="1"/>
</dbReference>
<dbReference type="PANTHER" id="PTHR43179:SF7">
    <property type="entry name" value="RHAMNOSYLTRANSFERASE WBBL"/>
    <property type="match status" value="1"/>
</dbReference>
<dbReference type="Pfam" id="PF13692">
    <property type="entry name" value="Glyco_trans_1_4"/>
    <property type="match status" value="1"/>
</dbReference>
<evidence type="ECO:0000259" key="1">
    <source>
        <dbReference type="Pfam" id="PF00535"/>
    </source>
</evidence>
<reference evidence="2 3" key="1">
    <citation type="journal article" date="2019" name="Environ. Microbiol.">
        <title>Species interactions and distinct microbial communities in high Arctic permafrost affected cryosols are associated with the CH4 and CO2 gas fluxes.</title>
        <authorList>
            <person name="Altshuler I."/>
            <person name="Hamel J."/>
            <person name="Turney S."/>
            <person name="Magnuson E."/>
            <person name="Levesque R."/>
            <person name="Greer C."/>
            <person name="Whyte L.G."/>
        </authorList>
    </citation>
    <scope>NUCLEOTIDE SEQUENCE [LARGE SCALE GENOMIC DNA]</scope>
    <source>
        <strain evidence="2 3">S06.C</strain>
    </source>
</reference>
<dbReference type="CDD" id="cd03801">
    <property type="entry name" value="GT4_PimA-like"/>
    <property type="match status" value="1"/>
</dbReference>
<feature type="domain" description="Glycosyltransferase 2-like" evidence="1">
    <location>
        <begin position="107"/>
        <end position="275"/>
    </location>
</feature>
<dbReference type="OrthoDB" id="9816564at2"/>
<dbReference type="Gene3D" id="3.40.50.2000">
    <property type="entry name" value="Glycogen Phosphorylase B"/>
    <property type="match status" value="1"/>
</dbReference>
<dbReference type="EMBL" id="RCZI01000002">
    <property type="protein sequence ID" value="TPG28792.1"/>
    <property type="molecule type" value="Genomic_DNA"/>
</dbReference>
<dbReference type="SUPFAM" id="SSF53756">
    <property type="entry name" value="UDP-Glycosyltransferase/glycogen phosphorylase"/>
    <property type="match status" value="1"/>
</dbReference>
<dbReference type="RefSeq" id="WP_140840676.1">
    <property type="nucleotide sequence ID" value="NZ_RCZI01000002.1"/>
</dbReference>
<accession>A0A502DWN4</accession>
<dbReference type="CDD" id="cd04186">
    <property type="entry name" value="GT_2_like_c"/>
    <property type="match status" value="1"/>
</dbReference>
<evidence type="ECO:0000313" key="2">
    <source>
        <dbReference type="EMBL" id="TPG28792.1"/>
    </source>
</evidence>
<dbReference type="Proteomes" id="UP000319212">
    <property type="component" value="Unassembled WGS sequence"/>
</dbReference>
<gene>
    <name evidence="2" type="ORF">EAH82_08355</name>
</gene>
<comment type="caution">
    <text evidence="2">The sequence shown here is derived from an EMBL/GenBank/DDBJ whole genome shotgun (WGS) entry which is preliminary data.</text>
</comment>
<keyword evidence="2" id="KW-0808">Transferase</keyword>
<dbReference type="AlphaFoldDB" id="A0A502DWN4"/>
<sequence length="735" mass="81417">MNTENKPNLRPPRKEPFQAALGSYAVRWGKLAYRSLPLSRRFKDYLVSATYRVAGPLFEGVVHYEIWKRQRHNAPPQPVGLGAVAADQYEAVLAALRFDDVEAPEVSIVIPTYGNLGHTLACVRSIAAHLPKVAVEVIVAEDASGDGEIERLRGIPGLRFLSNPKNLGFLRSSNAACAAARGRFVYLLNNDTEVTPGWLDSMLSLFSTVPDCGMVGSKLVYPDGRLQEAGGILWRDGSAWNYGRLDDPGRSVYNYVKEADYCSGASLLIRKSLWDQLGGFDEHYLPAYYEDTDLAFRVRAAGLRVMYQPESVVIHYEGISHGTDTGTGVKAHQVANQKKFYARWADELRDRHRDNGVDVFHARDRSVGKKTMLVIDHYVPQPDRDAGSRSTWCFLREFRAMGLNVKFWPANLWRDPQYTALLQQEGIEVYYGKEYTGRFGEWIKANGADIDYVLLSRPQVAAEHLAAVRASTRAKVLFYGHDLHYMRLLGEYEKTQSARLLKQAKASRELEESLWAKADVVYYPSSSETQAVLQLLPDAVARTVPLYYFDEAEPPVDSGTRRKADLLFVAGFGHPPNVDAAKWLVGEIFPRVKARIPEARLMLVGSNPTSDVRALESPDVHVTGYVTDEALAGFYRSAGVAVVPLRFGAGVKGKVIEALHHGLPLVTTSVGMQGLDGLDAVVPVHDEASDIADAIVGIMEDAARWEALALAGRGYVAERFSQAAVRAVFSRDITV</sequence>
<dbReference type="InterPro" id="IPR001173">
    <property type="entry name" value="Glyco_trans_2-like"/>
</dbReference>
<proteinExistence type="predicted"/>
<dbReference type="SUPFAM" id="SSF53448">
    <property type="entry name" value="Nucleotide-diphospho-sugar transferases"/>
    <property type="match status" value="1"/>
</dbReference>
<dbReference type="GO" id="GO:0016740">
    <property type="term" value="F:transferase activity"/>
    <property type="evidence" value="ECO:0007669"/>
    <property type="project" value="UniProtKB-KW"/>
</dbReference>
<evidence type="ECO:0000313" key="3">
    <source>
        <dbReference type="Proteomes" id="UP000319212"/>
    </source>
</evidence>